<feature type="non-terminal residue" evidence="1">
    <location>
        <position position="1"/>
    </location>
</feature>
<reference evidence="1 2" key="1">
    <citation type="submission" date="2018-05" db="EMBL/GenBank/DDBJ databases">
        <title>Draft genome sequence of Scytalidium lignicola DSM 105466, a ubiquitous saprotrophic fungus.</title>
        <authorList>
            <person name="Buettner E."/>
            <person name="Gebauer A.M."/>
            <person name="Hofrichter M."/>
            <person name="Liers C."/>
            <person name="Kellner H."/>
        </authorList>
    </citation>
    <scope>NUCLEOTIDE SEQUENCE [LARGE SCALE GENOMIC DNA]</scope>
    <source>
        <strain evidence="1 2">DSM 105466</strain>
    </source>
</reference>
<dbReference type="EMBL" id="NCSJ02000322">
    <property type="protein sequence ID" value="RFU25594.1"/>
    <property type="molecule type" value="Genomic_DNA"/>
</dbReference>
<dbReference type="PANTHER" id="PTHR42085:SF8">
    <property type="entry name" value="F-BOX DOMAIN-CONTAINING PROTEIN"/>
    <property type="match status" value="1"/>
</dbReference>
<dbReference type="AlphaFoldDB" id="A0A3E2GWP6"/>
<accession>A0A3E2GWP6</accession>
<proteinExistence type="predicted"/>
<comment type="caution">
    <text evidence="1">The sequence shown here is derived from an EMBL/GenBank/DDBJ whole genome shotgun (WGS) entry which is preliminary data.</text>
</comment>
<feature type="non-terminal residue" evidence="1">
    <location>
        <position position="416"/>
    </location>
</feature>
<organism evidence="1 2">
    <name type="scientific">Scytalidium lignicola</name>
    <name type="common">Hyphomycete</name>
    <dbReference type="NCBI Taxonomy" id="5539"/>
    <lineage>
        <taxon>Eukaryota</taxon>
        <taxon>Fungi</taxon>
        <taxon>Dikarya</taxon>
        <taxon>Ascomycota</taxon>
        <taxon>Pezizomycotina</taxon>
        <taxon>Leotiomycetes</taxon>
        <taxon>Leotiomycetes incertae sedis</taxon>
        <taxon>Scytalidium</taxon>
    </lineage>
</organism>
<name>A0A3E2GWP6_SCYLI</name>
<evidence type="ECO:0000313" key="1">
    <source>
        <dbReference type="EMBL" id="RFU25594.1"/>
    </source>
</evidence>
<dbReference type="InterPro" id="IPR038883">
    <property type="entry name" value="AN11006-like"/>
</dbReference>
<dbReference type="PANTHER" id="PTHR42085">
    <property type="entry name" value="F-BOX DOMAIN-CONTAINING PROTEIN"/>
    <property type="match status" value="1"/>
</dbReference>
<protein>
    <submittedName>
        <fullName evidence="1">Uncharacterized protein</fullName>
    </submittedName>
</protein>
<gene>
    <name evidence="1" type="ORF">B7463_g10745</name>
</gene>
<dbReference type="Proteomes" id="UP000258309">
    <property type="component" value="Unassembled WGS sequence"/>
</dbReference>
<sequence>MAVVIPGQQQPNLAYTWVPDFLFPPKHVQDQVAKLRSNPKPRDSPSCLPVFALKQTPAAQGKYLKLDDRMEVLPRRPATNTTTTTILPEITKSTCSSTTTPSPPTSSLSFLKFPVEIRLQIYNYILQEQPIQHPHLSPIPGSDDEACAAYTNPTSWPQGLSYLIHLSSRSLCSAAAQSPHIHHQNSHPAGKIPTALLQTCHQIYDEARIVPFQGNLFAFVNWFSSGIFAACRFTRALKPWQARGLRSVALDVLGLDLVYDEQNGKTNEGWIELCQMWSGVWTLHLKIQGRVTAKESDNDSTQTTTISPTISKGCVFDLNSNWIVHGLGLMNNLKRIELSIETQSVSEEVKRDFCEALGEKLTSMRRSANSGDEGREITVLYVEDKTETLEVKEVKTEFGWDELRSTETHEHDERNI</sequence>
<dbReference type="OrthoDB" id="5413827at2759"/>
<evidence type="ECO:0000313" key="2">
    <source>
        <dbReference type="Proteomes" id="UP000258309"/>
    </source>
</evidence>
<keyword evidence="2" id="KW-1185">Reference proteome</keyword>